<dbReference type="Proteomes" id="UP000799423">
    <property type="component" value="Unassembled WGS sequence"/>
</dbReference>
<proteinExistence type="predicted"/>
<name>A0A6A7B4X6_9PLEO</name>
<gene>
    <name evidence="1" type="ORF">T440DRAFT_555125</name>
</gene>
<evidence type="ECO:0000313" key="1">
    <source>
        <dbReference type="EMBL" id="KAF2850576.1"/>
    </source>
</evidence>
<accession>A0A6A7B4X6</accession>
<dbReference type="EMBL" id="MU006306">
    <property type="protein sequence ID" value="KAF2850576.1"/>
    <property type="molecule type" value="Genomic_DNA"/>
</dbReference>
<protein>
    <submittedName>
        <fullName evidence="1">Uncharacterized protein</fullName>
    </submittedName>
</protein>
<sequence length="266" mass="30533">MSTQRAATSSFAHFFDVREVLNFVIILFQAAVKHEPQGPVKSITLRPIDDTEFPLLKNLPVYDIQYFRALALPGDFKASGATELRGAVTSWNNCDHFCGFAYAVLPNYLKPYQATVKWICIRPRPKLWLTRADGSTKSVEKDVRFPKHSILAVELQDRDRLVVDGSGEQYGWEPQTSIMNWGEFWEKHGHWVNDEKIREEHGYGDVSGDLKEFLEDRSLYWDAVMESLWDLFGQCLDSGELKALSRDAREQQVRKWAEESASQARG</sequence>
<keyword evidence="2" id="KW-1185">Reference proteome</keyword>
<dbReference type="AlphaFoldDB" id="A0A6A7B4X6"/>
<evidence type="ECO:0000313" key="2">
    <source>
        <dbReference type="Proteomes" id="UP000799423"/>
    </source>
</evidence>
<organism evidence="1 2">
    <name type="scientific">Plenodomus tracheiphilus IPT5</name>
    <dbReference type="NCBI Taxonomy" id="1408161"/>
    <lineage>
        <taxon>Eukaryota</taxon>
        <taxon>Fungi</taxon>
        <taxon>Dikarya</taxon>
        <taxon>Ascomycota</taxon>
        <taxon>Pezizomycotina</taxon>
        <taxon>Dothideomycetes</taxon>
        <taxon>Pleosporomycetidae</taxon>
        <taxon>Pleosporales</taxon>
        <taxon>Pleosporineae</taxon>
        <taxon>Leptosphaeriaceae</taxon>
        <taxon>Plenodomus</taxon>
    </lineage>
</organism>
<reference evidence="1" key="1">
    <citation type="submission" date="2020-01" db="EMBL/GenBank/DDBJ databases">
        <authorList>
            <consortium name="DOE Joint Genome Institute"/>
            <person name="Haridas S."/>
            <person name="Albert R."/>
            <person name="Binder M."/>
            <person name="Bloem J."/>
            <person name="Labutti K."/>
            <person name="Salamov A."/>
            <person name="Andreopoulos B."/>
            <person name="Baker S.E."/>
            <person name="Barry K."/>
            <person name="Bills G."/>
            <person name="Bluhm B.H."/>
            <person name="Cannon C."/>
            <person name="Castanera R."/>
            <person name="Culley D.E."/>
            <person name="Daum C."/>
            <person name="Ezra D."/>
            <person name="Gonzalez J.B."/>
            <person name="Henrissat B."/>
            <person name="Kuo A."/>
            <person name="Liang C."/>
            <person name="Lipzen A."/>
            <person name="Lutzoni F."/>
            <person name="Magnuson J."/>
            <person name="Mondo S."/>
            <person name="Nolan M."/>
            <person name="Ohm R."/>
            <person name="Pangilinan J."/>
            <person name="Park H.-J."/>
            <person name="Ramirez L."/>
            <person name="Alfaro M."/>
            <person name="Sun H."/>
            <person name="Tritt A."/>
            <person name="Yoshinaga Y."/>
            <person name="Zwiers L.-H."/>
            <person name="Turgeon B.G."/>
            <person name="Goodwin S.B."/>
            <person name="Spatafora J.W."/>
            <person name="Crous P.W."/>
            <person name="Grigoriev I.V."/>
        </authorList>
    </citation>
    <scope>NUCLEOTIDE SEQUENCE</scope>
    <source>
        <strain evidence="1">IPT5</strain>
    </source>
</reference>